<evidence type="ECO:0000256" key="3">
    <source>
        <dbReference type="ARBA" id="ARBA00022737"/>
    </source>
</evidence>
<evidence type="ECO:0000259" key="7">
    <source>
        <dbReference type="PROSITE" id="PS50021"/>
    </source>
</evidence>
<dbReference type="InterPro" id="IPR036872">
    <property type="entry name" value="CH_dom_sf"/>
</dbReference>
<gene>
    <name evidence="10" type="primary">LOC112276865</name>
    <name evidence="9" type="ORF">PHYPA_028498</name>
</gene>
<feature type="domain" description="Calponin-homology (CH)" evidence="7">
    <location>
        <begin position="528"/>
        <end position="650"/>
    </location>
</feature>
<dbReference type="RefSeq" id="XP_024364412.1">
    <property type="nucleotide sequence ID" value="XM_024508644.2"/>
</dbReference>
<dbReference type="OrthoDB" id="2148418at2759"/>
<dbReference type="Proteomes" id="UP000006727">
    <property type="component" value="Chromosome 24"/>
</dbReference>
<keyword evidence="3" id="KW-0677">Repeat</keyword>
<keyword evidence="11" id="KW-1185">Reference proteome</keyword>
<dbReference type="InterPro" id="IPR027417">
    <property type="entry name" value="P-loop_NTPase"/>
</dbReference>
<feature type="compositionally biased region" description="Polar residues" evidence="6">
    <location>
        <begin position="1774"/>
        <end position="1787"/>
    </location>
</feature>
<dbReference type="InterPro" id="IPR011989">
    <property type="entry name" value="ARM-like"/>
</dbReference>
<dbReference type="InterPro" id="IPR001715">
    <property type="entry name" value="CH_dom"/>
</dbReference>
<dbReference type="GO" id="GO:0051295">
    <property type="term" value="P:establishment of meiotic spindle localization"/>
    <property type="evidence" value="ECO:0000318"/>
    <property type="project" value="GO_Central"/>
</dbReference>
<evidence type="ECO:0000259" key="8">
    <source>
        <dbReference type="PROSITE" id="PS50206"/>
    </source>
</evidence>
<dbReference type="SUPFAM" id="SSF52540">
    <property type="entry name" value="P-loop containing nucleoside triphosphate hydrolases"/>
    <property type="match status" value="3"/>
</dbReference>
<dbReference type="PROSITE" id="PS50206">
    <property type="entry name" value="RHODANESE_3"/>
    <property type="match status" value="1"/>
</dbReference>
<dbReference type="InterPro" id="IPR000225">
    <property type="entry name" value="Armadillo"/>
</dbReference>
<evidence type="ECO:0000256" key="6">
    <source>
        <dbReference type="SAM" id="MobiDB-lite"/>
    </source>
</evidence>
<dbReference type="PROSITE" id="PS50096">
    <property type="entry name" value="IQ"/>
    <property type="match status" value="14"/>
</dbReference>
<dbReference type="EnsemblPlants" id="Pp3c24_1350V3.1">
    <property type="protein sequence ID" value="Pp3c24_1350V3.1"/>
    <property type="gene ID" value="Pp3c24_1350"/>
</dbReference>
<evidence type="ECO:0000313" key="11">
    <source>
        <dbReference type="Proteomes" id="UP000006727"/>
    </source>
</evidence>
<dbReference type="Gene3D" id="1.10.418.10">
    <property type="entry name" value="Calponin-like domain"/>
    <property type="match status" value="2"/>
</dbReference>
<evidence type="ECO:0000313" key="10">
    <source>
        <dbReference type="EnsemblPlants" id="Pp3c24_1350V3.1"/>
    </source>
</evidence>
<proteinExistence type="predicted"/>
<dbReference type="PANTHER" id="PTHR22706">
    <property type="entry name" value="ASSEMBLY FACTOR FOR SPINDLE MICROTUBULES"/>
    <property type="match status" value="1"/>
</dbReference>
<keyword evidence="4" id="KW-0112">Calmodulin-binding</keyword>
<dbReference type="EMBL" id="ABEU02000024">
    <property type="protein sequence ID" value="PNR27906.1"/>
    <property type="molecule type" value="Genomic_DNA"/>
</dbReference>
<name>A0A2K1IF47_PHYPA</name>
<dbReference type="SMART" id="SM00033">
    <property type="entry name" value="CH"/>
    <property type="match status" value="2"/>
</dbReference>
<dbReference type="Pfam" id="PF00612">
    <property type="entry name" value="IQ"/>
    <property type="match status" value="9"/>
</dbReference>
<dbReference type="CDD" id="cd21224">
    <property type="entry name" value="CH_ASPM_rpt2"/>
    <property type="match status" value="1"/>
</dbReference>
<comment type="subcellular location">
    <subcellularLocation>
        <location evidence="1">Cytoplasm</location>
    </subcellularLocation>
</comment>
<dbReference type="SMART" id="SM00015">
    <property type="entry name" value="IQ"/>
    <property type="match status" value="19"/>
</dbReference>
<dbReference type="PaxDb" id="3218-PP1S18_325V6.1"/>
<dbReference type="PANTHER" id="PTHR22706:SF1">
    <property type="entry name" value="ASSEMBLY FACTOR FOR SPINDLE MICROTUBULES"/>
    <property type="match status" value="1"/>
</dbReference>
<dbReference type="Gene3D" id="1.25.10.10">
    <property type="entry name" value="Leucine-rich Repeat Variant"/>
    <property type="match status" value="1"/>
</dbReference>
<dbReference type="EnsemblPlants" id="Pp3c24_1350V3.2">
    <property type="protein sequence ID" value="Pp3c24_1350V3.2"/>
    <property type="gene ID" value="Pp3c24_1350"/>
</dbReference>
<reference evidence="9 11" key="2">
    <citation type="journal article" date="2018" name="Plant J.">
        <title>The Physcomitrella patens chromosome-scale assembly reveals moss genome structure and evolution.</title>
        <authorList>
            <person name="Lang D."/>
            <person name="Ullrich K.K."/>
            <person name="Murat F."/>
            <person name="Fuchs J."/>
            <person name="Jenkins J."/>
            <person name="Haas F.B."/>
            <person name="Piednoel M."/>
            <person name="Gundlach H."/>
            <person name="Van Bel M."/>
            <person name="Meyberg R."/>
            <person name="Vives C."/>
            <person name="Morata J."/>
            <person name="Symeonidi A."/>
            <person name="Hiss M."/>
            <person name="Muchero W."/>
            <person name="Kamisugi Y."/>
            <person name="Saleh O."/>
            <person name="Blanc G."/>
            <person name="Decker E.L."/>
            <person name="van Gessel N."/>
            <person name="Grimwood J."/>
            <person name="Hayes R.D."/>
            <person name="Graham S.W."/>
            <person name="Gunter L.E."/>
            <person name="McDaniel S.F."/>
            <person name="Hoernstein S.N.W."/>
            <person name="Larsson A."/>
            <person name="Li F.W."/>
            <person name="Perroud P.F."/>
            <person name="Phillips J."/>
            <person name="Ranjan P."/>
            <person name="Rokshar D.S."/>
            <person name="Rothfels C.J."/>
            <person name="Schneider L."/>
            <person name="Shu S."/>
            <person name="Stevenson D.W."/>
            <person name="Thummler F."/>
            <person name="Tillich M."/>
            <person name="Villarreal Aguilar J.C."/>
            <person name="Widiez T."/>
            <person name="Wong G.K."/>
            <person name="Wymore A."/>
            <person name="Zhang Y."/>
            <person name="Zimmer A.D."/>
            <person name="Quatrano R.S."/>
            <person name="Mayer K.F.X."/>
            <person name="Goodstein D."/>
            <person name="Casacuberta J.M."/>
            <person name="Vandepoele K."/>
            <person name="Reski R."/>
            <person name="Cuming A.C."/>
            <person name="Tuskan G.A."/>
            <person name="Maumus F."/>
            <person name="Salse J."/>
            <person name="Schmutz J."/>
            <person name="Rensing S.A."/>
        </authorList>
    </citation>
    <scope>NUCLEOTIDE SEQUENCE [LARGE SCALE GENOMIC DNA]</scope>
    <source>
        <strain evidence="10 11">cv. Gransden 2004</strain>
    </source>
</reference>
<evidence type="ECO:0000256" key="4">
    <source>
        <dbReference type="ARBA" id="ARBA00022860"/>
    </source>
</evidence>
<dbReference type="PROSITE" id="PS50021">
    <property type="entry name" value="CH"/>
    <property type="match status" value="2"/>
</dbReference>
<feature type="domain" description="Rhodanese" evidence="8">
    <location>
        <begin position="907"/>
        <end position="928"/>
    </location>
</feature>
<dbReference type="SUPFAM" id="SSF48371">
    <property type="entry name" value="ARM repeat"/>
    <property type="match status" value="1"/>
</dbReference>
<dbReference type="FunCoup" id="A0A2K1IF47">
    <property type="interactions" value="358"/>
</dbReference>
<dbReference type="GO" id="GO:0005737">
    <property type="term" value="C:cytoplasm"/>
    <property type="evidence" value="ECO:0007669"/>
    <property type="project" value="UniProtKB-SubCell"/>
</dbReference>
<dbReference type="KEGG" id="ppp:112276865"/>
<sequence length="1808" mass="204421">MAGRESPFRSKKRKSMEIVKGGLPNKKFQSPLIITAPSGKTATKTKSRLPLFDGYSAVDEDQIKQLFLARINEAEALLKQKRGSSQETILSSLCKSGLRTPRKANPGITTPNPFSFMTPGGRRESASGIRNFAAGRRESVISRRDSMAGRRYSVSGRRESLSGKTPCTQQKPRFPMSGRKMKLRASMQLKLVESQELQASRLAQVKRETWMDRQERAYNGLLNRILKQPMDPNAKVMEIKHSIGSLERTSSSHGMGIGSTSFDSSCSHVRNLARNVSDDGRNSHSMVHQNRKIISKAQTSGLRSSRETKYNVGNDLHALETPLNQICSLSELKRRLLPYLEESKCDRIISTITQIAKYIDDGRLRMKPNCVVLTDVALRTKALDVLFSYNPAWLRLGLAVVLGPIAFSDKNLSTPEGFVDEENHPETTFLEVLLEEHFFGDSTLAKQFATNRSIDGLYRDGFREELGKIILKRTFLLILVLDKIKSETALHAQHGIDGLDGGSPLLFQPNGCVKSSRQALEDFLSHVMQGEGDLIVHVGKLGYHVSHIQAPICEYDFEVRNVVDDLQDGVRLCRLAQLMSNDLSILVKIKFPCLAPKKRAHNCELALESFARSGVLLEDETGASITAEHISSGQREKTLSLIWNLILYLQVPSLVSHPKLFHDLERVGLVVNSGAKGYAVLDLLLSWVQAICVNVDGVTVQNFSTSFADGQVLCHLISNFLPDCLPCQAIRIPDNSALNVNGDQSYQIGHSEPQNFLRCENGSSRDRSAIVHNFQMVENAAELLGIAPEVLRLSDMVDGDSCTSERNIIIFVAHLCSALLNANPQDFPSSSSVVPIPLKDESNLGLMNNLKLVDVHPEASYLSRDATSENAATCIQAWYKGRRQRMKFERIKMMVIVLQRFVRGWLTRVRVLKGGISSWTEEDDDSVVIQCDENGASQQEVLEILSRHVSALQSRLRNRKLRAAFLSQRKGARTIQRFWRSFQARRTERRLAAAVLIQAFWRGHLVRNLLIQKSLAARIIQKLFRGYSKRLQIQKRNAAALLIQRFARGRIQKSSYRLHLMGIVRLQALFRGAIVRVRSRRDAKYITNVQAMWRGYCVRKLVHRWRIAVASIQWHFRRFMHRKHHKAQMLRIAQIQAAFRGAIVRNRLRVERYAAGHIQSIWHTYKMRKIVKEKHAAAVRIQSWYRCLRGRKWYVSYRSRIILLQATIRGHLSWKRFKDMRLAVIMLQSYWRGFLVKRKMEIENLAAMCFQKHARIYLQFHRKQLQNLQYAPVTTQDSYGGYFQTRLNHEELLAIVRIQSIWRGCLQRRMNNTSITEHVISRQATDATACVIHGHLGRQLVNKNENIRRPEHLVGGCAVVDLEARTWGCNPQEHEAAKILTSWAKALILRLRFLVMRSAAITIQKTFRGHKTRQHFNVVINCVCRIQAHWRGHKWRSGRSRMEQHMQELRLRMQSTAATVDNSQRLGNRLTEALSQLLSQKTVSGILHTCATIDMATEHSKLCCERLAEGGAVNKLLQLIQTVNRSPPHEQVLKHALSILGNLARFPNLAFSVASEHDSVNIIVEQLLIFRNKEVVFSKAMRILQHVSRTPGCVDVIQQDMVAIRRLQNVAILLERRFEVEKRNLDKLPPCAPSAVRQAADLKLKETVQQQQSIMSIMPGLVLKKVNTNPSPVSLSCIGKKVPFSTSAEERKRQRPKAGVVPSMKTSNGATANIKSGTLCSKIVTNIKETDIQGHVHRGSAPRPASLSVTNIEGSVKAVAPRPNRVSSGRRESASNTTITGFQTKAQNELPRIPLRDRSNSAAKVVRK</sequence>
<feature type="region of interest" description="Disordered" evidence="6">
    <location>
        <begin position="153"/>
        <end position="175"/>
    </location>
</feature>
<dbReference type="CDD" id="cd23767">
    <property type="entry name" value="IQCD"/>
    <property type="match status" value="2"/>
</dbReference>
<protein>
    <recommendedName>
        <fullName evidence="12">Calponin-homology (CH) domain-containing protein</fullName>
    </recommendedName>
</protein>
<feature type="repeat" description="ARM" evidence="5">
    <location>
        <begin position="1511"/>
        <end position="1544"/>
    </location>
</feature>
<feature type="compositionally biased region" description="Polar residues" evidence="6">
    <location>
        <begin position="162"/>
        <end position="171"/>
    </location>
</feature>
<dbReference type="Gramene" id="Pp3c24_1350V3.2">
    <property type="protein sequence ID" value="Pp3c24_1350V3.2"/>
    <property type="gene ID" value="Pp3c24_1350"/>
</dbReference>
<reference evidence="9 11" key="1">
    <citation type="journal article" date="2008" name="Science">
        <title>The Physcomitrella genome reveals evolutionary insights into the conquest of land by plants.</title>
        <authorList>
            <person name="Rensing S."/>
            <person name="Lang D."/>
            <person name="Zimmer A."/>
            <person name="Terry A."/>
            <person name="Salamov A."/>
            <person name="Shapiro H."/>
            <person name="Nishiyama T."/>
            <person name="Perroud P.-F."/>
            <person name="Lindquist E."/>
            <person name="Kamisugi Y."/>
            <person name="Tanahashi T."/>
            <person name="Sakakibara K."/>
            <person name="Fujita T."/>
            <person name="Oishi K."/>
            <person name="Shin-I T."/>
            <person name="Kuroki Y."/>
            <person name="Toyoda A."/>
            <person name="Suzuki Y."/>
            <person name="Hashimoto A."/>
            <person name="Yamaguchi K."/>
            <person name="Sugano A."/>
            <person name="Kohara Y."/>
            <person name="Fujiyama A."/>
            <person name="Anterola A."/>
            <person name="Aoki S."/>
            <person name="Ashton N."/>
            <person name="Barbazuk W.B."/>
            <person name="Barker E."/>
            <person name="Bennetzen J."/>
            <person name="Bezanilla M."/>
            <person name="Blankenship R."/>
            <person name="Cho S.H."/>
            <person name="Dutcher S."/>
            <person name="Estelle M."/>
            <person name="Fawcett J.A."/>
            <person name="Gundlach H."/>
            <person name="Hanada K."/>
            <person name="Heyl A."/>
            <person name="Hicks K.A."/>
            <person name="Hugh J."/>
            <person name="Lohr M."/>
            <person name="Mayer K."/>
            <person name="Melkozernov A."/>
            <person name="Murata T."/>
            <person name="Nelson D."/>
            <person name="Pils B."/>
            <person name="Prigge M."/>
            <person name="Reiss B."/>
            <person name="Renner T."/>
            <person name="Rombauts S."/>
            <person name="Rushton P."/>
            <person name="Sanderfoot A."/>
            <person name="Schween G."/>
            <person name="Shiu S.-H."/>
            <person name="Stueber K."/>
            <person name="Theodoulou F.L."/>
            <person name="Tu H."/>
            <person name="Van de Peer Y."/>
            <person name="Verrier P.J."/>
            <person name="Waters E."/>
            <person name="Wood A."/>
            <person name="Yang L."/>
            <person name="Cove D."/>
            <person name="Cuming A."/>
            <person name="Hasebe M."/>
            <person name="Lucas S."/>
            <person name="Mishler D.B."/>
            <person name="Reski R."/>
            <person name="Grigoriev I."/>
            <person name="Quatrano R.S."/>
            <person name="Boore J.L."/>
        </authorList>
    </citation>
    <scope>NUCLEOTIDE SEQUENCE [LARGE SCALE GENOMIC DNA]</scope>
    <source>
        <strain evidence="10 11">cv. Gransden 2004</strain>
    </source>
</reference>
<dbReference type="Pfam" id="PF00307">
    <property type="entry name" value="CH"/>
    <property type="match status" value="2"/>
</dbReference>
<evidence type="ECO:0000313" key="9">
    <source>
        <dbReference type="EMBL" id="PNR27906.1"/>
    </source>
</evidence>
<feature type="domain" description="Calponin-homology (CH)" evidence="7">
    <location>
        <begin position="678"/>
        <end position="820"/>
    </location>
</feature>
<dbReference type="STRING" id="3218.A0A2K1IF47"/>
<dbReference type="GeneID" id="112276865"/>
<dbReference type="InterPro" id="IPR016024">
    <property type="entry name" value="ARM-type_fold"/>
</dbReference>
<dbReference type="InterPro" id="IPR051185">
    <property type="entry name" value="ASPM"/>
</dbReference>
<dbReference type="Gramene" id="Pp3c24_1350V3.1">
    <property type="protein sequence ID" value="Pp3c24_1350V3.1"/>
    <property type="gene ID" value="Pp3c24_1350"/>
</dbReference>
<evidence type="ECO:0008006" key="12">
    <source>
        <dbReference type="Google" id="ProtNLM"/>
    </source>
</evidence>
<reference evidence="10" key="3">
    <citation type="submission" date="2020-12" db="UniProtKB">
        <authorList>
            <consortium name="EnsemblPlants"/>
        </authorList>
    </citation>
    <scope>IDENTIFICATION</scope>
</reference>
<dbReference type="GO" id="GO:0005516">
    <property type="term" value="F:calmodulin binding"/>
    <property type="evidence" value="ECO:0000318"/>
    <property type="project" value="GO_Central"/>
</dbReference>
<keyword evidence="2" id="KW-0963">Cytoplasm</keyword>
<dbReference type="Gene3D" id="1.20.5.190">
    <property type="match status" value="5"/>
</dbReference>
<dbReference type="PROSITE" id="PS50176">
    <property type="entry name" value="ARM_REPEAT"/>
    <property type="match status" value="1"/>
</dbReference>
<dbReference type="InterPro" id="IPR000048">
    <property type="entry name" value="IQ_motif_EF-hand-BS"/>
</dbReference>
<evidence type="ECO:0000256" key="1">
    <source>
        <dbReference type="ARBA" id="ARBA00004496"/>
    </source>
</evidence>
<feature type="region of interest" description="Disordered" evidence="6">
    <location>
        <begin position="1685"/>
        <end position="1709"/>
    </location>
</feature>
<feature type="region of interest" description="Disordered" evidence="6">
    <location>
        <begin position="1"/>
        <end position="23"/>
    </location>
</feature>
<dbReference type="InterPro" id="IPR001763">
    <property type="entry name" value="Rhodanese-like_dom"/>
</dbReference>
<dbReference type="GO" id="GO:0000278">
    <property type="term" value="P:mitotic cell cycle"/>
    <property type="evidence" value="ECO:0000318"/>
    <property type="project" value="GO_Central"/>
</dbReference>
<organism evidence="9">
    <name type="scientific">Physcomitrium patens</name>
    <name type="common">Spreading-leaved earth moss</name>
    <name type="synonym">Physcomitrella patens</name>
    <dbReference type="NCBI Taxonomy" id="3218"/>
    <lineage>
        <taxon>Eukaryota</taxon>
        <taxon>Viridiplantae</taxon>
        <taxon>Streptophyta</taxon>
        <taxon>Embryophyta</taxon>
        <taxon>Bryophyta</taxon>
        <taxon>Bryophytina</taxon>
        <taxon>Bryopsida</taxon>
        <taxon>Funariidae</taxon>
        <taxon>Funariales</taxon>
        <taxon>Funariaceae</taxon>
        <taxon>Physcomitrium</taxon>
    </lineage>
</organism>
<dbReference type="CDD" id="cd21223">
    <property type="entry name" value="CH_ASPM_rpt1"/>
    <property type="match status" value="1"/>
</dbReference>
<evidence type="ECO:0000256" key="5">
    <source>
        <dbReference type="PROSITE-ProRule" id="PRU00259"/>
    </source>
</evidence>
<evidence type="ECO:0000256" key="2">
    <source>
        <dbReference type="ARBA" id="ARBA00022490"/>
    </source>
</evidence>
<dbReference type="GO" id="GO:0000922">
    <property type="term" value="C:spindle pole"/>
    <property type="evidence" value="ECO:0000318"/>
    <property type="project" value="GO_Central"/>
</dbReference>
<dbReference type="SUPFAM" id="SSF47576">
    <property type="entry name" value="Calponin-homology domain, CH-domain"/>
    <property type="match status" value="1"/>
</dbReference>
<accession>A0A2K1IF47</accession>
<feature type="region of interest" description="Disordered" evidence="6">
    <location>
        <begin position="1762"/>
        <end position="1808"/>
    </location>
</feature>
<dbReference type="GO" id="GO:0007051">
    <property type="term" value="P:spindle organization"/>
    <property type="evidence" value="ECO:0000318"/>
    <property type="project" value="GO_Central"/>
</dbReference>